<feature type="compositionally biased region" description="Polar residues" evidence="1">
    <location>
        <begin position="12"/>
        <end position="31"/>
    </location>
</feature>
<evidence type="ECO:0000256" key="1">
    <source>
        <dbReference type="SAM" id="MobiDB-lite"/>
    </source>
</evidence>
<organism evidence="3 4">
    <name type="scientific">Tunturiibacter lichenicola</name>
    <dbReference type="NCBI Taxonomy" id="2051959"/>
    <lineage>
        <taxon>Bacteria</taxon>
        <taxon>Pseudomonadati</taxon>
        <taxon>Acidobacteriota</taxon>
        <taxon>Terriglobia</taxon>
        <taxon>Terriglobales</taxon>
        <taxon>Acidobacteriaceae</taxon>
        <taxon>Tunturiibacter</taxon>
    </lineage>
</organism>
<keyword evidence="2" id="KW-1133">Transmembrane helix</keyword>
<name>A0A7W8J6F1_9BACT</name>
<dbReference type="EMBL" id="JACHDZ010000002">
    <property type="protein sequence ID" value="MBB5343538.1"/>
    <property type="molecule type" value="Genomic_DNA"/>
</dbReference>
<feature type="transmembrane region" description="Helical" evidence="2">
    <location>
        <begin position="50"/>
        <end position="70"/>
    </location>
</feature>
<protein>
    <recommendedName>
        <fullName evidence="5">DUF2393 domain-containing protein</fullName>
    </recommendedName>
</protein>
<feature type="region of interest" description="Disordered" evidence="1">
    <location>
        <begin position="1"/>
        <end position="43"/>
    </location>
</feature>
<reference evidence="3 4" key="1">
    <citation type="submission" date="2020-08" db="EMBL/GenBank/DDBJ databases">
        <title>Genomic Encyclopedia of Type Strains, Phase IV (KMG-V): Genome sequencing to study the core and pangenomes of soil and plant-associated prokaryotes.</title>
        <authorList>
            <person name="Whitman W."/>
        </authorList>
    </citation>
    <scope>NUCLEOTIDE SEQUENCE [LARGE SCALE GENOMIC DNA]</scope>
    <source>
        <strain evidence="3 4">M8US30</strain>
    </source>
</reference>
<evidence type="ECO:0000313" key="3">
    <source>
        <dbReference type="EMBL" id="MBB5343538.1"/>
    </source>
</evidence>
<keyword evidence="2" id="KW-0812">Transmembrane</keyword>
<evidence type="ECO:0000256" key="2">
    <source>
        <dbReference type="SAM" id="Phobius"/>
    </source>
</evidence>
<sequence>MSEQRRPLDSPVNPSGSSQSAPIPAGSSDTIGRQPAMFESKPPEGGGVPVAAWGVAGLVVLVVLLSLVFVTRHKSHAALNTIQPLAAYATELPLSQLAMSESTSLSGGKSTFIDGHIQNAGGQTVTGVTVQVIFRNDEAMPPQVETLPLSVVRMREPYIDTQPISAAPLKPGEERDFRLIFETIPTNWNTQMPEIHIISVDAK</sequence>
<dbReference type="Proteomes" id="UP000569092">
    <property type="component" value="Unassembled WGS sequence"/>
</dbReference>
<dbReference type="InterPro" id="IPR013417">
    <property type="entry name" value="CHP02588"/>
</dbReference>
<keyword evidence="2" id="KW-0472">Membrane</keyword>
<gene>
    <name evidence="3" type="ORF">HDF10_001513</name>
</gene>
<proteinExistence type="predicted"/>
<evidence type="ECO:0008006" key="5">
    <source>
        <dbReference type="Google" id="ProtNLM"/>
    </source>
</evidence>
<comment type="caution">
    <text evidence="3">The sequence shown here is derived from an EMBL/GenBank/DDBJ whole genome shotgun (WGS) entry which is preliminary data.</text>
</comment>
<accession>A0A7W8J6F1</accession>
<dbReference type="Pfam" id="PF09624">
    <property type="entry name" value="DUF2393"/>
    <property type="match status" value="1"/>
</dbReference>
<dbReference type="AlphaFoldDB" id="A0A7W8J6F1"/>
<evidence type="ECO:0000313" key="4">
    <source>
        <dbReference type="Proteomes" id="UP000569092"/>
    </source>
</evidence>